<sequence length="225" mass="24511">MWQHHTYATQLATPLVGSSLKTKASQTRQIVSTTSLRDAVWNSGANAALRCSQQTSVKMERLPGMIRTSDPCSQLHQEIALPHVTPSRWAATFALIGIAVLSLSSCTNAETARTASKQDDILKSEAKPMLDEIYASQKPLRLQQIDVSSIVSKYIPLATAKARVLEMFGSSPTSNVVEETAGKLVVRDNKEQAILNPDARSIVMTFSLDSSGKVTHVDAVYIKNQ</sequence>
<dbReference type="AlphaFoldDB" id="A0AB73H440"/>
<dbReference type="InterPro" id="IPR045656">
    <property type="entry name" value="DUF6393"/>
</dbReference>
<reference evidence="1" key="1">
    <citation type="submission" date="2020-08" db="EMBL/GenBank/DDBJ databases">
        <title>Studying the diversity of plant-associated saprophytic bacteria and their role in host health and plant-pathogen interactions.</title>
        <authorList>
            <person name="Potnis N."/>
        </authorList>
    </citation>
    <scope>NUCLEOTIDE SEQUENCE</scope>
    <source>
        <strain evidence="1">F21</strain>
    </source>
</reference>
<gene>
    <name evidence="1" type="ORF">FHR65_004262</name>
</gene>
<dbReference type="Proteomes" id="UP000528595">
    <property type="component" value="Unassembled WGS sequence"/>
</dbReference>
<evidence type="ECO:0000313" key="1">
    <source>
        <dbReference type="EMBL" id="MBB5672656.1"/>
    </source>
</evidence>
<dbReference type="Pfam" id="PF19930">
    <property type="entry name" value="DUF6393"/>
    <property type="match status" value="1"/>
</dbReference>
<organism evidence="1">
    <name type="scientific">Xanthomonas arboricola</name>
    <dbReference type="NCBI Taxonomy" id="56448"/>
    <lineage>
        <taxon>Bacteria</taxon>
        <taxon>Pseudomonadati</taxon>
        <taxon>Pseudomonadota</taxon>
        <taxon>Gammaproteobacteria</taxon>
        <taxon>Lysobacterales</taxon>
        <taxon>Lysobacteraceae</taxon>
        <taxon>Xanthomonas</taxon>
    </lineage>
</organism>
<evidence type="ECO:0008006" key="2">
    <source>
        <dbReference type="Google" id="ProtNLM"/>
    </source>
</evidence>
<proteinExistence type="predicted"/>
<dbReference type="RefSeq" id="WP_241235277.1">
    <property type="nucleotide sequence ID" value="NZ_JACIIQ010000030.1"/>
</dbReference>
<protein>
    <recommendedName>
        <fullName evidence="2">DUF3887 domain-containing protein</fullName>
    </recommendedName>
</protein>
<comment type="caution">
    <text evidence="1">The sequence shown here is derived from an EMBL/GenBank/DDBJ whole genome shotgun (WGS) entry which is preliminary data.</text>
</comment>
<accession>A0AB73H440</accession>
<name>A0AB73H440_9XANT</name>
<dbReference type="EMBL" id="JACIIQ010000030">
    <property type="protein sequence ID" value="MBB5672656.1"/>
    <property type="molecule type" value="Genomic_DNA"/>
</dbReference>